<dbReference type="PROSITE" id="PS00802">
    <property type="entry name" value="TRANSKETOLASE_2"/>
    <property type="match status" value="1"/>
</dbReference>
<evidence type="ECO:0000259" key="16">
    <source>
        <dbReference type="SMART" id="SM00861"/>
    </source>
</evidence>
<evidence type="ECO:0000256" key="12">
    <source>
        <dbReference type="PIRSR" id="PIRSR605478-3"/>
    </source>
</evidence>
<feature type="binding site" evidence="12">
    <location>
        <position position="258"/>
    </location>
    <ligand>
        <name>thiamine diphosphate</name>
        <dbReference type="ChEBI" id="CHEBI:58937"/>
    </ligand>
</feature>
<feature type="binding site" evidence="11">
    <location>
        <position position="335"/>
    </location>
    <ligand>
        <name>substrate</name>
    </ligand>
</feature>
<dbReference type="Gene3D" id="3.40.50.920">
    <property type="match status" value="1"/>
</dbReference>
<dbReference type="InterPro" id="IPR033247">
    <property type="entry name" value="Transketolase_fam"/>
</dbReference>
<dbReference type="SUPFAM" id="SSF52518">
    <property type="entry name" value="Thiamin diphosphate-binding fold (THDP-binding)"/>
    <property type="match status" value="2"/>
</dbReference>
<evidence type="ECO:0000313" key="18">
    <source>
        <dbReference type="Proteomes" id="UP000291469"/>
    </source>
</evidence>
<dbReference type="InterPro" id="IPR049557">
    <property type="entry name" value="Transketolase_CS"/>
</dbReference>
<feature type="binding site" evidence="12">
    <location>
        <position position="335"/>
    </location>
    <ligand>
        <name>thiamine diphosphate</name>
        <dbReference type="ChEBI" id="CHEBI:58937"/>
    </ligand>
</feature>
<dbReference type="KEGG" id="erz:ER308_20120"/>
<dbReference type="InterPro" id="IPR005478">
    <property type="entry name" value="Transketolase_bac-like"/>
</dbReference>
<evidence type="ECO:0000256" key="8">
    <source>
        <dbReference type="ARBA" id="ARBA00049473"/>
    </source>
</evidence>
<evidence type="ECO:0000256" key="6">
    <source>
        <dbReference type="ARBA" id="ARBA00022842"/>
    </source>
</evidence>
<dbReference type="FunFam" id="3.40.50.970:FF:000004">
    <property type="entry name" value="Transketolase"/>
    <property type="match status" value="1"/>
</dbReference>
<feature type="domain" description="Transketolase-like pyrimidine-binding" evidence="16">
    <location>
        <begin position="424"/>
        <end position="595"/>
    </location>
</feature>
<feature type="site" description="Important for catalytic activity" evidence="14">
    <location>
        <position position="99"/>
    </location>
</feature>
<dbReference type="GO" id="GO:0006098">
    <property type="term" value="P:pentose-phosphate shunt"/>
    <property type="evidence" value="ECO:0007669"/>
    <property type="project" value="TreeGrafter"/>
</dbReference>
<dbReference type="GO" id="GO:0004802">
    <property type="term" value="F:transketolase activity"/>
    <property type="evidence" value="ECO:0007669"/>
    <property type="project" value="UniProtKB-UniRule"/>
</dbReference>
<feature type="active site" description="Proton donor" evidence="10">
    <location>
        <position position="481"/>
    </location>
</feature>
<feature type="binding site" evidence="11">
    <location>
        <position position="427"/>
    </location>
    <ligand>
        <name>substrate</name>
    </ligand>
</feature>
<dbReference type="InterPro" id="IPR005474">
    <property type="entry name" value="Transketolase_N"/>
</dbReference>
<sequence length="732" mass="77172">MERADSFAGRRARLPSLPGGPPTATGAWLDPPGPLGARSWFARPPEAVHPDRIRSESTETRTLVSTTVEPQPATELDAVAITALRALAMDAVENAQSGHPGAPLGLAPLAYTLGTRWLAHDPADPAWPDRDRLVLSAGHASMLLYGLLHLTGYELPLEELQRFRQLGSMTPGHPEYGDAPGVETTTGPLGQGFGNAVGMALAERLLAARFNQPGHTVIDHRTVVIASDGDLMEGVAAEAASLAGHLGLDRLVVFWDDNGITIDGSTEKTFVTEDVLARFAAYGWHTLSCDDVEDPGALDRAIGQAFANEGAPTLVRVPTVIGWPAPGKQGTAAAHGSPLGADEIAAAKETLGWPHGPFEVPDEVYAHADQRPRGGALRREWDAAVEAYRAAHPESADELDRVLAGRLPEGWHEDLPSFETGQKLATRKASEQVINALAPRVPELVGGSADLAASNNTTIADGGDVARHDYTGRNLHFGVREHGMAATLNGLCLHGGLRPFGGTFLIFSDYLRPSLRLAALMHQPTVLVFTHDSIGLGEDGPTHQPVEHLAAVRAIPNVDVIRPADATETVGAWRCALERSDGPTALALTRQGLPVLEGTDADAVARGAYRVRDAAAPDLALVATGSEVSLAVDAADHLAGDGVSAIVVSMPSWKRFAERDAHEREAVLPSGLPTLSVEAATSFGWSRWADAHVALDQFGASAPAGDVFAHFGFTPERVAGAARTLVSGASDR</sequence>
<feature type="binding site" evidence="12">
    <location>
        <begin position="187"/>
        <end position="189"/>
    </location>
    <ligand>
        <name>thiamine diphosphate</name>
        <dbReference type="ChEBI" id="CHEBI:58937"/>
    </ligand>
</feature>
<dbReference type="Proteomes" id="UP000291469">
    <property type="component" value="Chromosome"/>
</dbReference>
<feature type="binding site" evidence="11">
    <location>
        <position position="531"/>
    </location>
    <ligand>
        <name>substrate</name>
    </ligand>
</feature>
<dbReference type="OrthoDB" id="8732661at2"/>
<feature type="binding site" evidence="11">
    <location>
        <position position="590"/>
    </location>
    <ligand>
        <name>substrate</name>
    </ligand>
</feature>
<evidence type="ECO:0000256" key="1">
    <source>
        <dbReference type="ARBA" id="ARBA00007131"/>
    </source>
</evidence>
<evidence type="ECO:0000256" key="10">
    <source>
        <dbReference type="PIRSR" id="PIRSR605478-1"/>
    </source>
</evidence>
<evidence type="ECO:0000256" key="14">
    <source>
        <dbReference type="PIRSR" id="PIRSR605478-5"/>
    </source>
</evidence>
<keyword evidence="4 17" id="KW-0808">Transferase</keyword>
<evidence type="ECO:0000256" key="3">
    <source>
        <dbReference type="ARBA" id="ARBA00013152"/>
    </source>
</evidence>
<dbReference type="FunFam" id="3.40.50.970:FF:000003">
    <property type="entry name" value="Transketolase"/>
    <property type="match status" value="1"/>
</dbReference>
<dbReference type="InterPro" id="IPR020826">
    <property type="entry name" value="Transketolase_BS"/>
</dbReference>
<gene>
    <name evidence="17" type="primary">tkt</name>
    <name evidence="17" type="ORF">ER308_20120</name>
</gene>
<keyword evidence="7 12" id="KW-0786">Thiamine pyrophosphate</keyword>
<dbReference type="GO" id="GO:0005829">
    <property type="term" value="C:cytosol"/>
    <property type="evidence" value="ECO:0007669"/>
    <property type="project" value="TreeGrafter"/>
</dbReference>
<feature type="binding site" evidence="11">
    <location>
        <position position="99"/>
    </location>
    <ligand>
        <name>substrate</name>
    </ligand>
</feature>
<comment type="cofactor">
    <cofactor evidence="13">
        <name>Mg(2+)</name>
        <dbReference type="ChEBI" id="CHEBI:18420"/>
    </cofactor>
    <text evidence="13">Binds 1 Mg(2+) ion per subunit. Can also utilize other divalent metal cations, such as Ca(2+), Mn(2+) and Co(2+).</text>
</comment>
<feature type="binding site" evidence="12">
    <location>
        <position position="229"/>
    </location>
    <ligand>
        <name>thiamine diphosphate</name>
        <dbReference type="ChEBI" id="CHEBI:58937"/>
    </ligand>
</feature>
<feature type="binding site" evidence="11">
    <location>
        <position position="539"/>
    </location>
    <ligand>
        <name>substrate</name>
    </ligand>
</feature>
<dbReference type="PANTHER" id="PTHR43522">
    <property type="entry name" value="TRANSKETOLASE"/>
    <property type="match status" value="1"/>
</dbReference>
<dbReference type="EC" id="2.2.1.1" evidence="3 9"/>
<dbReference type="CDD" id="cd02012">
    <property type="entry name" value="TPP_TK"/>
    <property type="match status" value="1"/>
</dbReference>
<dbReference type="InterPro" id="IPR055152">
    <property type="entry name" value="Transketolase-like_C_2"/>
</dbReference>
<evidence type="ECO:0000256" key="4">
    <source>
        <dbReference type="ARBA" id="ARBA00022679"/>
    </source>
</evidence>
<dbReference type="Gene3D" id="3.40.50.970">
    <property type="match status" value="2"/>
</dbReference>
<dbReference type="SUPFAM" id="SSF52922">
    <property type="entry name" value="TK C-terminal domain-like"/>
    <property type="match status" value="1"/>
</dbReference>
<keyword evidence="18" id="KW-1185">Reference proteome</keyword>
<dbReference type="PROSITE" id="PS00801">
    <property type="entry name" value="TRANSKETOLASE_1"/>
    <property type="match status" value="1"/>
</dbReference>
<dbReference type="Pfam" id="PF00456">
    <property type="entry name" value="Transketolase_N"/>
    <property type="match status" value="1"/>
</dbReference>
<comment type="catalytic activity">
    <reaction evidence="8">
        <text>D-sedoheptulose 7-phosphate + D-glyceraldehyde 3-phosphate = aldehydo-D-ribose 5-phosphate + D-xylulose 5-phosphate</text>
        <dbReference type="Rhea" id="RHEA:10508"/>
        <dbReference type="ChEBI" id="CHEBI:57483"/>
        <dbReference type="ChEBI" id="CHEBI:57737"/>
        <dbReference type="ChEBI" id="CHEBI:58273"/>
        <dbReference type="ChEBI" id="CHEBI:59776"/>
        <dbReference type="EC" id="2.2.1.1"/>
    </reaction>
</comment>
<feature type="binding site" evidence="13">
    <location>
        <position position="228"/>
    </location>
    <ligand>
        <name>Mg(2+)</name>
        <dbReference type="ChEBI" id="CHEBI:18420"/>
    </ligand>
</feature>
<evidence type="ECO:0000256" key="5">
    <source>
        <dbReference type="ARBA" id="ARBA00022723"/>
    </source>
</evidence>
<dbReference type="InterPro" id="IPR009014">
    <property type="entry name" value="Transketo_C/PFOR_II"/>
</dbReference>
<comment type="subunit">
    <text evidence="2">Homodimer.</text>
</comment>
<evidence type="ECO:0000256" key="13">
    <source>
        <dbReference type="PIRSR" id="PIRSR605478-4"/>
    </source>
</evidence>
<dbReference type="NCBIfam" id="TIGR00232">
    <property type="entry name" value="tktlase_bact"/>
    <property type="match status" value="1"/>
</dbReference>
<feature type="binding site" evidence="12">
    <location>
        <position position="507"/>
    </location>
    <ligand>
        <name>thiamine diphosphate</name>
        <dbReference type="ChEBI" id="CHEBI:58937"/>
    </ligand>
</feature>
<name>A0A411YK99_9ACTN</name>
<feature type="binding site" evidence="13">
    <location>
        <position position="258"/>
    </location>
    <ligand>
        <name>Mg(2+)</name>
        <dbReference type="ChEBI" id="CHEBI:18420"/>
    </ligand>
</feature>
<feature type="region of interest" description="Disordered" evidence="15">
    <location>
        <begin position="1"/>
        <end position="26"/>
    </location>
</feature>
<evidence type="ECO:0000256" key="9">
    <source>
        <dbReference type="NCBIfam" id="TIGR00232"/>
    </source>
</evidence>
<keyword evidence="5 13" id="KW-0479">Metal-binding</keyword>
<evidence type="ECO:0000256" key="2">
    <source>
        <dbReference type="ARBA" id="ARBA00011738"/>
    </source>
</evidence>
<keyword evidence="6 13" id="KW-0460">Magnesium</keyword>
<evidence type="ECO:0000256" key="11">
    <source>
        <dbReference type="PIRSR" id="PIRSR605478-2"/>
    </source>
</evidence>
<protein>
    <recommendedName>
        <fullName evidence="3 9">Transketolase</fullName>
        <ecNumber evidence="3 9">2.2.1.1</ecNumber>
    </recommendedName>
</protein>
<dbReference type="CDD" id="cd07033">
    <property type="entry name" value="TPP_PYR_DXS_TK_like"/>
    <property type="match status" value="1"/>
</dbReference>
<feature type="binding site" evidence="12">
    <location>
        <position position="139"/>
    </location>
    <ligand>
        <name>thiamine diphosphate</name>
        <dbReference type="ChEBI" id="CHEBI:58937"/>
    </ligand>
</feature>
<dbReference type="InterPro" id="IPR029061">
    <property type="entry name" value="THDP-binding"/>
</dbReference>
<feature type="site" description="Important for catalytic activity" evidence="14">
    <location>
        <position position="335"/>
    </location>
</feature>
<evidence type="ECO:0000313" key="17">
    <source>
        <dbReference type="EMBL" id="QBI21644.1"/>
    </source>
</evidence>
<dbReference type="PANTHER" id="PTHR43522:SF2">
    <property type="entry name" value="TRANSKETOLASE 1-RELATED"/>
    <property type="match status" value="1"/>
</dbReference>
<feature type="binding site" evidence="13">
    <location>
        <position position="260"/>
    </location>
    <ligand>
        <name>Mg(2+)</name>
        <dbReference type="ChEBI" id="CHEBI:18420"/>
    </ligand>
</feature>
<accession>A0A411YK99</accession>
<feature type="binding site" evidence="11">
    <location>
        <position position="454"/>
    </location>
    <ligand>
        <name>substrate</name>
    </ligand>
</feature>
<reference evidence="17 18" key="1">
    <citation type="submission" date="2019-01" db="EMBL/GenBank/DDBJ databases">
        <title>Egibacter rhizosphaerae EGI 80759T.</title>
        <authorList>
            <person name="Chen D.-D."/>
            <person name="Tian Y."/>
            <person name="Jiao J.-Y."/>
            <person name="Zhang X.-T."/>
            <person name="Zhang Y.-G."/>
            <person name="Zhang Y."/>
            <person name="Xiao M."/>
            <person name="Shu W.-S."/>
            <person name="Li W.-J."/>
        </authorList>
    </citation>
    <scope>NUCLEOTIDE SEQUENCE [LARGE SCALE GENOMIC DNA]</scope>
    <source>
        <strain evidence="17 18">EGI 80759</strain>
    </source>
</reference>
<evidence type="ECO:0000256" key="15">
    <source>
        <dbReference type="SAM" id="MobiDB-lite"/>
    </source>
</evidence>
<comment type="similarity">
    <text evidence="1">Belongs to the transketolase family.</text>
</comment>
<dbReference type="SMART" id="SM00861">
    <property type="entry name" value="Transket_pyr"/>
    <property type="match status" value="1"/>
</dbReference>
<organism evidence="17 18">
    <name type="scientific">Egibacter rhizosphaerae</name>
    <dbReference type="NCBI Taxonomy" id="1670831"/>
    <lineage>
        <taxon>Bacteria</taxon>
        <taxon>Bacillati</taxon>
        <taxon>Actinomycetota</taxon>
        <taxon>Nitriliruptoria</taxon>
        <taxon>Egibacterales</taxon>
        <taxon>Egibacteraceae</taxon>
        <taxon>Egibacter</taxon>
    </lineage>
</organism>
<feature type="binding site" evidence="11">
    <location>
        <position position="543"/>
    </location>
    <ligand>
        <name>substrate</name>
    </ligand>
</feature>
<dbReference type="InterPro" id="IPR005475">
    <property type="entry name" value="Transketolase-like_Pyr-bd"/>
</dbReference>
<comment type="cofactor">
    <cofactor evidence="12">
        <name>thiamine diphosphate</name>
        <dbReference type="ChEBI" id="CHEBI:58937"/>
    </cofactor>
    <text evidence="12">Binds 1 thiamine pyrophosphate per subunit. During the reaction, the substrate forms a covalent intermediate with the cofactor.</text>
</comment>
<dbReference type="Pfam" id="PF22613">
    <property type="entry name" value="Transketolase_C_1"/>
    <property type="match status" value="1"/>
</dbReference>
<dbReference type="EMBL" id="CP036402">
    <property type="protein sequence ID" value="QBI21644.1"/>
    <property type="molecule type" value="Genomic_DNA"/>
</dbReference>
<proteinExistence type="inferred from homology"/>
<dbReference type="Pfam" id="PF02779">
    <property type="entry name" value="Transket_pyr"/>
    <property type="match status" value="1"/>
</dbReference>
<dbReference type="AlphaFoldDB" id="A0A411YK99"/>
<dbReference type="GO" id="GO:0000287">
    <property type="term" value="F:magnesium ion binding"/>
    <property type="evidence" value="ECO:0007669"/>
    <property type="project" value="UniProtKB-ARBA"/>
</dbReference>
<evidence type="ECO:0000256" key="7">
    <source>
        <dbReference type="ARBA" id="ARBA00023052"/>
    </source>
</evidence>